<evidence type="ECO:0000256" key="1">
    <source>
        <dbReference type="SAM" id="SignalP"/>
    </source>
</evidence>
<dbReference type="AlphaFoldDB" id="A0A0V0RAF6"/>
<reference evidence="2 3" key="1">
    <citation type="submission" date="2015-01" db="EMBL/GenBank/DDBJ databases">
        <title>Evolution of Trichinella species and genotypes.</title>
        <authorList>
            <person name="Korhonen P.K."/>
            <person name="Edoardo P."/>
            <person name="Giuseppe L.R."/>
            <person name="Gasser R.B."/>
        </authorList>
    </citation>
    <scope>NUCLEOTIDE SEQUENCE [LARGE SCALE GENOMIC DNA]</scope>
    <source>
        <strain evidence="2">ISS37</strain>
    </source>
</reference>
<protein>
    <submittedName>
        <fullName evidence="2">Uncharacterized protein</fullName>
    </submittedName>
</protein>
<keyword evidence="1" id="KW-0732">Signal</keyword>
<keyword evidence="3" id="KW-1185">Reference proteome</keyword>
<proteinExistence type="predicted"/>
<name>A0A0V0RAF6_9BILA</name>
<gene>
    <name evidence="2" type="ORF">T07_8020</name>
</gene>
<feature type="chain" id="PRO_5006867736" evidence="1">
    <location>
        <begin position="18"/>
        <end position="40"/>
    </location>
</feature>
<comment type="caution">
    <text evidence="2">The sequence shown here is derived from an EMBL/GenBank/DDBJ whole genome shotgun (WGS) entry which is preliminary data.</text>
</comment>
<organism evidence="2 3">
    <name type="scientific">Trichinella nelsoni</name>
    <dbReference type="NCBI Taxonomy" id="6336"/>
    <lineage>
        <taxon>Eukaryota</taxon>
        <taxon>Metazoa</taxon>
        <taxon>Ecdysozoa</taxon>
        <taxon>Nematoda</taxon>
        <taxon>Enoplea</taxon>
        <taxon>Dorylaimia</taxon>
        <taxon>Trichinellida</taxon>
        <taxon>Trichinellidae</taxon>
        <taxon>Trichinella</taxon>
    </lineage>
</organism>
<accession>A0A0V0RAF6</accession>
<evidence type="ECO:0000313" key="2">
    <source>
        <dbReference type="EMBL" id="KRX11426.1"/>
    </source>
</evidence>
<feature type="signal peptide" evidence="1">
    <location>
        <begin position="1"/>
        <end position="17"/>
    </location>
</feature>
<evidence type="ECO:0000313" key="3">
    <source>
        <dbReference type="Proteomes" id="UP000054630"/>
    </source>
</evidence>
<dbReference type="Proteomes" id="UP000054630">
    <property type="component" value="Unassembled WGS sequence"/>
</dbReference>
<sequence>LSWRAFVAPLLLRQAFAAQMMKLYFEVVLEGLVVKEGLVE</sequence>
<dbReference type="EMBL" id="JYDL01002245">
    <property type="protein sequence ID" value="KRX11426.1"/>
    <property type="molecule type" value="Genomic_DNA"/>
</dbReference>
<feature type="non-terminal residue" evidence="2">
    <location>
        <position position="1"/>
    </location>
</feature>